<dbReference type="EMBL" id="CP122539">
    <property type="protein sequence ID" value="WGH77062.1"/>
    <property type="molecule type" value="Genomic_DNA"/>
</dbReference>
<gene>
    <name evidence="1" type="ORF">P8625_05785</name>
</gene>
<dbReference type="RefSeq" id="WP_279652917.1">
    <property type="nucleotide sequence ID" value="NZ_CP122539.1"/>
</dbReference>
<keyword evidence="2" id="KW-1185">Reference proteome</keyword>
<proteinExistence type="predicted"/>
<name>A0ABY8L6R0_9FLAO</name>
<evidence type="ECO:0000313" key="1">
    <source>
        <dbReference type="EMBL" id="WGH77062.1"/>
    </source>
</evidence>
<dbReference type="Proteomes" id="UP001232001">
    <property type="component" value="Chromosome"/>
</dbReference>
<dbReference type="InterPro" id="IPR036583">
    <property type="entry name" value="23S_rRNA_IVS_sf"/>
</dbReference>
<organism evidence="1 2">
    <name type="scientific">Tenacibaculum tangerinum</name>
    <dbReference type="NCBI Taxonomy" id="3038772"/>
    <lineage>
        <taxon>Bacteria</taxon>
        <taxon>Pseudomonadati</taxon>
        <taxon>Bacteroidota</taxon>
        <taxon>Flavobacteriia</taxon>
        <taxon>Flavobacteriales</taxon>
        <taxon>Flavobacteriaceae</taxon>
        <taxon>Tenacibaculum</taxon>
    </lineage>
</organism>
<accession>A0ABY8L6R0</accession>
<evidence type="ECO:0000313" key="2">
    <source>
        <dbReference type="Proteomes" id="UP001232001"/>
    </source>
</evidence>
<dbReference type="Gene3D" id="1.20.1440.60">
    <property type="entry name" value="23S rRNA-intervening sequence"/>
    <property type="match status" value="1"/>
</dbReference>
<protein>
    <submittedName>
        <fullName evidence="1">Four helix bundle protein</fullName>
    </submittedName>
</protein>
<sequence>MPIAEAFRKRQYPNHFKSKLSDADKNAETPFWLTFALACNYIDFEKKKD</sequence>
<reference evidence="1 2" key="1">
    <citation type="submission" date="2023-04" db="EMBL/GenBank/DDBJ databases">
        <title>Tenacibaculum tangerinum sp. nov., isolated from sea tidal flat of South Korea.</title>
        <authorList>
            <person name="Lee S.H."/>
            <person name="Kim J.-J."/>
        </authorList>
    </citation>
    <scope>NUCLEOTIDE SEQUENCE [LARGE SCALE GENOMIC DNA]</scope>
    <source>
        <strain evidence="1 2">GRR-S3-23</strain>
    </source>
</reference>
<dbReference type="SUPFAM" id="SSF158446">
    <property type="entry name" value="IVS-encoded protein-like"/>
    <property type="match status" value="1"/>
</dbReference>